<evidence type="ECO:0000256" key="5">
    <source>
        <dbReference type="PROSITE-ProRule" id="PRU00289"/>
    </source>
</evidence>
<keyword evidence="2 5" id="KW-0547">Nucleotide-binding</keyword>
<evidence type="ECO:0000256" key="2">
    <source>
        <dbReference type="ARBA" id="ARBA00022741"/>
    </source>
</evidence>
<dbReference type="InterPro" id="IPR038726">
    <property type="entry name" value="PDDEXK_AddAB-type"/>
</dbReference>
<protein>
    <submittedName>
        <fullName evidence="7">PD-(D/E)XK nuclease family protein</fullName>
    </submittedName>
</protein>
<feature type="binding site" evidence="5">
    <location>
        <begin position="482"/>
        <end position="489"/>
    </location>
    <ligand>
        <name>ATP</name>
        <dbReference type="ChEBI" id="CHEBI:30616"/>
    </ligand>
</feature>
<keyword evidence="4" id="KW-0238">DNA-binding</keyword>
<dbReference type="SUPFAM" id="SSF52540">
    <property type="entry name" value="P-loop containing nucleoside triphosphate hydrolases"/>
    <property type="match status" value="1"/>
</dbReference>
<proteinExistence type="inferred from homology"/>
<dbReference type="GO" id="GO:0005524">
    <property type="term" value="F:ATP binding"/>
    <property type="evidence" value="ECO:0007669"/>
    <property type="project" value="UniProtKB-UniRule"/>
</dbReference>
<dbReference type="InterPro" id="IPR027417">
    <property type="entry name" value="P-loop_NTPase"/>
</dbReference>
<gene>
    <name evidence="7" type="ORF">H0H26_11730</name>
</gene>
<keyword evidence="3 5" id="KW-0067">ATP-binding</keyword>
<dbReference type="Pfam" id="PF01580">
    <property type="entry name" value="FtsK_SpoIIIE"/>
    <property type="match status" value="1"/>
</dbReference>
<evidence type="ECO:0000256" key="3">
    <source>
        <dbReference type="ARBA" id="ARBA00022840"/>
    </source>
</evidence>
<dbReference type="Gene3D" id="3.40.50.300">
    <property type="entry name" value="P-loop containing nucleotide triphosphate hydrolases"/>
    <property type="match status" value="1"/>
</dbReference>
<dbReference type="PANTHER" id="PTHR22683">
    <property type="entry name" value="SPORULATION PROTEIN RELATED"/>
    <property type="match status" value="1"/>
</dbReference>
<comment type="similarity">
    <text evidence="1">Belongs to the FtsK/SpoIIIE/SftA family.</text>
</comment>
<evidence type="ECO:0000313" key="8">
    <source>
        <dbReference type="Proteomes" id="UP000596329"/>
    </source>
</evidence>
<accession>A0A7U2RAJ8</accession>
<dbReference type="InterPro" id="IPR050206">
    <property type="entry name" value="FtsK/SpoIIIE/SftA"/>
</dbReference>
<evidence type="ECO:0000259" key="6">
    <source>
        <dbReference type="PROSITE" id="PS50901"/>
    </source>
</evidence>
<feature type="domain" description="FtsK" evidence="6">
    <location>
        <begin position="463"/>
        <end position="665"/>
    </location>
</feature>
<dbReference type="Pfam" id="PF17854">
    <property type="entry name" value="FtsK_alpha"/>
    <property type="match status" value="1"/>
</dbReference>
<dbReference type="Pfam" id="PF12705">
    <property type="entry name" value="PDDEXK_1"/>
    <property type="match status" value="1"/>
</dbReference>
<name>A0A7U2RAJ8_FLAPS</name>
<evidence type="ECO:0000313" key="7">
    <source>
        <dbReference type="EMBL" id="QRE03542.1"/>
    </source>
</evidence>
<dbReference type="InterPro" id="IPR002543">
    <property type="entry name" value="FtsK_dom"/>
</dbReference>
<evidence type="ECO:0000256" key="4">
    <source>
        <dbReference type="ARBA" id="ARBA00023125"/>
    </source>
</evidence>
<evidence type="ECO:0000256" key="1">
    <source>
        <dbReference type="ARBA" id="ARBA00006474"/>
    </source>
</evidence>
<organism evidence="7 8">
    <name type="scientific">Flavobacterium psychrophilum</name>
    <dbReference type="NCBI Taxonomy" id="96345"/>
    <lineage>
        <taxon>Bacteria</taxon>
        <taxon>Pseudomonadati</taxon>
        <taxon>Bacteroidota</taxon>
        <taxon>Flavobacteriia</taxon>
        <taxon>Flavobacteriales</taxon>
        <taxon>Flavobacteriaceae</taxon>
        <taxon>Flavobacterium</taxon>
    </lineage>
</organism>
<dbReference type="GO" id="GO:0003677">
    <property type="term" value="F:DNA binding"/>
    <property type="evidence" value="ECO:0007669"/>
    <property type="project" value="UniProtKB-KW"/>
</dbReference>
<dbReference type="AlphaFoldDB" id="A0A7U2RAJ8"/>
<dbReference type="RefSeq" id="WP_203095868.1">
    <property type="nucleotide sequence ID" value="NZ_CP059075.1"/>
</dbReference>
<reference evidence="7 8" key="1">
    <citation type="submission" date="2020-07" db="EMBL/GenBank/DDBJ databases">
        <title>Genomic characterization of Flavobacterium psychrophilum strains.</title>
        <authorList>
            <person name="Castillo D."/>
            <person name="Jorgensen J."/>
            <person name="Middelboe M."/>
        </authorList>
    </citation>
    <scope>NUCLEOTIDE SEQUENCE [LARGE SCALE GENOMIC DNA]</scope>
    <source>
        <strain evidence="7 8">FPS-R7</strain>
    </source>
</reference>
<dbReference type="Proteomes" id="UP000596329">
    <property type="component" value="Chromosome"/>
</dbReference>
<dbReference type="InterPro" id="IPR041027">
    <property type="entry name" value="FtsK_alpha"/>
</dbReference>
<dbReference type="EMBL" id="CP059075">
    <property type="protein sequence ID" value="QRE03542.1"/>
    <property type="molecule type" value="Genomic_DNA"/>
</dbReference>
<dbReference type="PANTHER" id="PTHR22683:SF41">
    <property type="entry name" value="DNA TRANSLOCASE FTSK"/>
    <property type="match status" value="1"/>
</dbReference>
<dbReference type="PROSITE" id="PS50901">
    <property type="entry name" value="FTSK"/>
    <property type="match status" value="1"/>
</dbReference>
<dbReference type="Gene3D" id="3.30.980.40">
    <property type="match status" value="1"/>
</dbReference>
<sequence length="701" mass="79299">MSIFKTYSPEQLENHLSQFLVSKWSYSSASAFARNQKAFEMQYIYGYRSKSSSTTIAGEAYHKAVEIYFAMMKQNEVLPDLVALEQIAFDYIENVGAHNWKLQKTTPSIADCIVKSSSTVSDLLKNFLKDISIYTDDIKEIIDVEFFGKNIFITLNGVDIPLPMSFRTDVVAKTKSGKHVIIDHKSKGMYTNEADMKLASGKQAITYAIGYEAAIGIKIDEVWFVENKYSQNRDKSPQLVKFVIPLEDENERRYFEAMLYESVRGLVQAVNDPDYVYLVNDSDNLTDLAEIYEFWNKTLLSEVEDFNVDPTKKEIISKRLKKIKDTGIKTINPNVIKQFRKTAAEFIQYDYSNKDMTQEEKIEHVLRGFGTIVKVAKKFDGYSSDTYLLSIDAGTKISSIQSHKLDLANALDVNTVRISQNLKVWEGKAYLSIEVAKKRERDLIFNKKDLVDMKIPIGKDNFGNVIYWDLNNHSTPHTLACGGSGSGKSVGLKSIIEYAKLAEIKQIFIFDPKFEFCRMNIKGVKIFSEINDIEEAIENMVEEMNSRVKNGTEEKTLIIFDEFADAQSQGKKGKELDIMEMVEVGQTKIKGMFGDVMVPKMALRKTGTKNNIEQNLQILLQKGRSVGFRIAAATQRASAKIINGDAKANFSNQLCFRVPKEIDSKVVLDESGAESLAGGGDFLFKSPEYPEVVRGQAFYKP</sequence>